<dbReference type="InterPro" id="IPR036465">
    <property type="entry name" value="vWFA_dom_sf"/>
</dbReference>
<dbReference type="EMBL" id="JH819107">
    <property type="protein sequence ID" value="EKC19168.1"/>
    <property type="molecule type" value="Genomic_DNA"/>
</dbReference>
<dbReference type="InterPro" id="IPR002035">
    <property type="entry name" value="VWF_A"/>
</dbReference>
<dbReference type="InParanoid" id="K1PCF1"/>
<dbReference type="Pfam" id="PF00092">
    <property type="entry name" value="VWA"/>
    <property type="match status" value="1"/>
</dbReference>
<name>K1PCF1_MAGGI</name>
<evidence type="ECO:0000313" key="1">
    <source>
        <dbReference type="EMBL" id="EKC19168.1"/>
    </source>
</evidence>
<dbReference type="Gene3D" id="3.40.50.410">
    <property type="entry name" value="von Willebrand factor, type A domain"/>
    <property type="match status" value="1"/>
</dbReference>
<sequence>MTMGFNYLVLLITASFHAIYSNVTKDILFVLDSSESIGEFVFYGQIIPVVENFVRFHTLELDPLNTQSISFHGGATGLHYALNHVLNDLLTPEYGDREDAENVLVLMTDGGTTNPLETFTAIDRPHRSPYGVLLSAEVNYYAFVV</sequence>
<dbReference type="HOGENOM" id="CLU_1788717_0_0_1"/>
<gene>
    <name evidence="1" type="ORF">CGI_10009591</name>
</gene>
<organism evidence="1">
    <name type="scientific">Magallana gigas</name>
    <name type="common">Pacific oyster</name>
    <name type="synonym">Crassostrea gigas</name>
    <dbReference type="NCBI Taxonomy" id="29159"/>
    <lineage>
        <taxon>Eukaryota</taxon>
        <taxon>Metazoa</taxon>
        <taxon>Spiralia</taxon>
        <taxon>Lophotrochozoa</taxon>
        <taxon>Mollusca</taxon>
        <taxon>Bivalvia</taxon>
        <taxon>Autobranchia</taxon>
        <taxon>Pteriomorphia</taxon>
        <taxon>Ostreida</taxon>
        <taxon>Ostreoidea</taxon>
        <taxon>Ostreidae</taxon>
        <taxon>Magallana</taxon>
    </lineage>
</organism>
<dbReference type="PROSITE" id="PS50234">
    <property type="entry name" value="VWFA"/>
    <property type="match status" value="1"/>
</dbReference>
<proteinExistence type="predicted"/>
<reference evidence="1" key="1">
    <citation type="journal article" date="2012" name="Nature">
        <title>The oyster genome reveals stress adaptation and complexity of shell formation.</title>
        <authorList>
            <person name="Zhang G."/>
            <person name="Fang X."/>
            <person name="Guo X."/>
            <person name="Li L."/>
            <person name="Luo R."/>
            <person name="Xu F."/>
            <person name="Yang P."/>
            <person name="Zhang L."/>
            <person name="Wang X."/>
            <person name="Qi H."/>
            <person name="Xiong Z."/>
            <person name="Que H."/>
            <person name="Xie Y."/>
            <person name="Holland P.W."/>
            <person name="Paps J."/>
            <person name="Zhu Y."/>
            <person name="Wu F."/>
            <person name="Chen Y."/>
            <person name="Wang J."/>
            <person name="Peng C."/>
            <person name="Meng J."/>
            <person name="Yang L."/>
            <person name="Liu J."/>
            <person name="Wen B."/>
            <person name="Zhang N."/>
            <person name="Huang Z."/>
            <person name="Zhu Q."/>
            <person name="Feng Y."/>
            <person name="Mount A."/>
            <person name="Hedgecock D."/>
            <person name="Xu Z."/>
            <person name="Liu Y."/>
            <person name="Domazet-Loso T."/>
            <person name="Du Y."/>
            <person name="Sun X."/>
            <person name="Zhang S."/>
            <person name="Liu B."/>
            <person name="Cheng P."/>
            <person name="Jiang X."/>
            <person name="Li J."/>
            <person name="Fan D."/>
            <person name="Wang W."/>
            <person name="Fu W."/>
            <person name="Wang T."/>
            <person name="Wang B."/>
            <person name="Zhang J."/>
            <person name="Peng Z."/>
            <person name="Li Y."/>
            <person name="Li N."/>
            <person name="Wang J."/>
            <person name="Chen M."/>
            <person name="He Y."/>
            <person name="Tan F."/>
            <person name="Song X."/>
            <person name="Zheng Q."/>
            <person name="Huang R."/>
            <person name="Yang H."/>
            <person name="Du X."/>
            <person name="Chen L."/>
            <person name="Yang M."/>
            <person name="Gaffney P.M."/>
            <person name="Wang S."/>
            <person name="Luo L."/>
            <person name="She Z."/>
            <person name="Ming Y."/>
            <person name="Huang W."/>
            <person name="Zhang S."/>
            <person name="Huang B."/>
            <person name="Zhang Y."/>
            <person name="Qu T."/>
            <person name="Ni P."/>
            <person name="Miao G."/>
            <person name="Wang J."/>
            <person name="Wang Q."/>
            <person name="Steinberg C.E."/>
            <person name="Wang H."/>
            <person name="Li N."/>
            <person name="Qian L."/>
            <person name="Zhang G."/>
            <person name="Li Y."/>
            <person name="Yang H."/>
            <person name="Liu X."/>
            <person name="Wang J."/>
            <person name="Yin Y."/>
            <person name="Wang J."/>
        </authorList>
    </citation>
    <scope>NUCLEOTIDE SEQUENCE [LARGE SCALE GENOMIC DNA]</scope>
    <source>
        <strain evidence="1">05x7-T-G4-1.051#20</strain>
    </source>
</reference>
<accession>K1PCF1</accession>
<dbReference type="SUPFAM" id="SSF53300">
    <property type="entry name" value="vWA-like"/>
    <property type="match status" value="1"/>
</dbReference>
<dbReference type="AlphaFoldDB" id="K1PCF1"/>
<dbReference type="PRINTS" id="PR00453">
    <property type="entry name" value="VWFADOMAIN"/>
</dbReference>
<protein>
    <submittedName>
        <fullName evidence="1">Uncharacterized protein</fullName>
    </submittedName>
</protein>